<dbReference type="InterPro" id="IPR025714">
    <property type="entry name" value="Methyltranfer_dom"/>
</dbReference>
<keyword evidence="3" id="KW-1185">Reference proteome</keyword>
<accession>A0A8J3N5R9</accession>
<reference evidence="2" key="1">
    <citation type="submission" date="2020-10" db="EMBL/GenBank/DDBJ databases">
        <title>Taxonomic study of unclassified bacteria belonging to the class Ktedonobacteria.</title>
        <authorList>
            <person name="Yabe S."/>
            <person name="Wang C.M."/>
            <person name="Zheng Y."/>
            <person name="Sakai Y."/>
            <person name="Cavaletti L."/>
            <person name="Monciardini P."/>
            <person name="Donadio S."/>
        </authorList>
    </citation>
    <scope>NUCLEOTIDE SEQUENCE</scope>
    <source>
        <strain evidence="2">ID150040</strain>
    </source>
</reference>
<dbReference type="Pfam" id="PF13847">
    <property type="entry name" value="Methyltransf_31"/>
    <property type="match status" value="1"/>
</dbReference>
<evidence type="ECO:0000313" key="3">
    <source>
        <dbReference type="Proteomes" id="UP000597444"/>
    </source>
</evidence>
<evidence type="ECO:0000259" key="1">
    <source>
        <dbReference type="Pfam" id="PF13847"/>
    </source>
</evidence>
<sequence>MRKKYEDDPLYTPGRSFEETKRLQQQANLFEPSTRKLFEVAGIKAGMKVLDVGSGAGDVAMLAAKLVGPTGRVVGVDKNPAILKIARQRAAGLKNVTFLEGDIRDIALESDFDAAVGRFALVYIADQAAALQTIARHLGPEGILAFQELDLSLSESVSANENIASLCRQFFLWALEAYSHAGSPTQMSVQLPKAFRRAGLPLPQLGLDAIAGAGEQWEEGYDLVAETLRSLLPIIVQFGITTEKEADVETYAERLRAEAVSQHKLVVGPMMISAWTRKT</sequence>
<organism evidence="2 3">
    <name type="scientific">Reticulibacter mediterranei</name>
    <dbReference type="NCBI Taxonomy" id="2778369"/>
    <lineage>
        <taxon>Bacteria</taxon>
        <taxon>Bacillati</taxon>
        <taxon>Chloroflexota</taxon>
        <taxon>Ktedonobacteria</taxon>
        <taxon>Ktedonobacterales</taxon>
        <taxon>Reticulibacteraceae</taxon>
        <taxon>Reticulibacter</taxon>
    </lineage>
</organism>
<dbReference type="Proteomes" id="UP000597444">
    <property type="component" value="Unassembled WGS sequence"/>
</dbReference>
<feature type="domain" description="Methyltransferase" evidence="1">
    <location>
        <begin position="43"/>
        <end position="174"/>
    </location>
</feature>
<dbReference type="AlphaFoldDB" id="A0A8J3N5R9"/>
<dbReference type="InterPro" id="IPR029063">
    <property type="entry name" value="SAM-dependent_MTases_sf"/>
</dbReference>
<name>A0A8J3N5R9_9CHLR</name>
<proteinExistence type="predicted"/>
<protein>
    <recommendedName>
        <fullName evidence="1">Methyltransferase domain-containing protein</fullName>
    </recommendedName>
</protein>
<comment type="caution">
    <text evidence="2">The sequence shown here is derived from an EMBL/GenBank/DDBJ whole genome shotgun (WGS) entry which is preliminary data.</text>
</comment>
<dbReference type="EMBL" id="BNJK01000002">
    <property type="protein sequence ID" value="GHO99384.1"/>
    <property type="molecule type" value="Genomic_DNA"/>
</dbReference>
<dbReference type="PANTHER" id="PTHR43861">
    <property type="entry name" value="TRANS-ACONITATE 2-METHYLTRANSFERASE-RELATED"/>
    <property type="match status" value="1"/>
</dbReference>
<dbReference type="SUPFAM" id="SSF53335">
    <property type="entry name" value="S-adenosyl-L-methionine-dependent methyltransferases"/>
    <property type="match status" value="1"/>
</dbReference>
<evidence type="ECO:0000313" key="2">
    <source>
        <dbReference type="EMBL" id="GHO99384.1"/>
    </source>
</evidence>
<dbReference type="PANTHER" id="PTHR43861:SF1">
    <property type="entry name" value="TRANS-ACONITATE 2-METHYLTRANSFERASE"/>
    <property type="match status" value="1"/>
</dbReference>
<dbReference type="CDD" id="cd02440">
    <property type="entry name" value="AdoMet_MTases"/>
    <property type="match status" value="1"/>
</dbReference>
<dbReference type="RefSeq" id="WP_220210030.1">
    <property type="nucleotide sequence ID" value="NZ_BNJK01000002.1"/>
</dbReference>
<dbReference type="Gene3D" id="3.40.50.150">
    <property type="entry name" value="Vaccinia Virus protein VP39"/>
    <property type="match status" value="1"/>
</dbReference>
<gene>
    <name evidence="2" type="ORF">KSF_094320</name>
</gene>